<keyword evidence="6" id="KW-0677">Repeat</keyword>
<dbReference type="Gene3D" id="1.25.40.470">
    <property type="match status" value="1"/>
</dbReference>
<dbReference type="Proteomes" id="UP000018050">
    <property type="component" value="Unassembled WGS sequence"/>
</dbReference>
<keyword evidence="5 11" id="KW-0853">WD repeat</keyword>
<evidence type="ECO:0000256" key="10">
    <source>
        <dbReference type="ARBA" id="ARBA00023136"/>
    </source>
</evidence>
<evidence type="ECO:0000256" key="11">
    <source>
        <dbReference type="PROSITE-ProRule" id="PRU00221"/>
    </source>
</evidence>
<dbReference type="InterPro" id="IPR036322">
    <property type="entry name" value="WD40_repeat_dom_sf"/>
</dbReference>
<dbReference type="PANTHER" id="PTHR19876">
    <property type="entry name" value="COATOMER"/>
    <property type="match status" value="1"/>
</dbReference>
<dbReference type="GO" id="GO:0006888">
    <property type="term" value="P:endoplasmic reticulum to Golgi vesicle-mediated transport"/>
    <property type="evidence" value="ECO:0007669"/>
    <property type="project" value="TreeGrafter"/>
</dbReference>
<dbReference type="RefSeq" id="XP_013251078.1">
    <property type="nucleotide sequence ID" value="XM_013395624.1"/>
</dbReference>
<accession>U6GGQ0</accession>
<evidence type="ECO:0000256" key="5">
    <source>
        <dbReference type="ARBA" id="ARBA00022574"/>
    </source>
</evidence>
<keyword evidence="16" id="KW-1185">Reference proteome</keyword>
<dbReference type="GO" id="GO:0006891">
    <property type="term" value="P:intra-Golgi vesicle-mediated transport"/>
    <property type="evidence" value="ECO:0007669"/>
    <property type="project" value="TreeGrafter"/>
</dbReference>
<feature type="domain" description="COPA/B TPR" evidence="14">
    <location>
        <begin position="689"/>
        <end position="828"/>
    </location>
</feature>
<evidence type="ECO:0000256" key="7">
    <source>
        <dbReference type="ARBA" id="ARBA00022892"/>
    </source>
</evidence>
<dbReference type="InterPro" id="IPR006692">
    <property type="entry name" value="Beta-prop_COPA/B_2nd"/>
</dbReference>
<dbReference type="SUPFAM" id="SSF50978">
    <property type="entry name" value="WD40 repeat-like"/>
    <property type="match status" value="1"/>
</dbReference>
<dbReference type="GO" id="GO:0005198">
    <property type="term" value="F:structural molecule activity"/>
    <property type="evidence" value="ECO:0007669"/>
    <property type="project" value="InterPro"/>
</dbReference>
<dbReference type="GeneID" id="25268199"/>
<dbReference type="Gene3D" id="2.130.10.10">
    <property type="entry name" value="YVTN repeat-like/Quinoprotein amine dehydrogenase"/>
    <property type="match status" value="1"/>
</dbReference>
<dbReference type="Pfam" id="PF06957">
    <property type="entry name" value="COPI_C"/>
    <property type="match status" value="1"/>
</dbReference>
<evidence type="ECO:0000256" key="6">
    <source>
        <dbReference type="ARBA" id="ARBA00022737"/>
    </source>
</evidence>
<dbReference type="PRINTS" id="PR00320">
    <property type="entry name" value="GPROTEINBRPT"/>
</dbReference>
<dbReference type="Pfam" id="PF00400">
    <property type="entry name" value="WD40"/>
    <property type="match status" value="6"/>
</dbReference>
<keyword evidence="7" id="KW-0931">ER-Golgi transport</keyword>
<dbReference type="OMA" id="EMTYQKQ"/>
<dbReference type="InterPro" id="IPR047312">
    <property type="entry name" value="Coatomer_alpha_WD-assoc_reg"/>
</dbReference>
<keyword evidence="10" id="KW-0472">Membrane</keyword>
<dbReference type="InterPro" id="IPR010714">
    <property type="entry name" value="Coatomer_asu_C"/>
</dbReference>
<proteinExistence type="predicted"/>
<dbReference type="FunFam" id="1.25.40.470:FF:000002">
    <property type="entry name" value="Coatomer subunit alpha"/>
    <property type="match status" value="1"/>
</dbReference>
<dbReference type="GO" id="GO:0030126">
    <property type="term" value="C:COPI vesicle coat"/>
    <property type="evidence" value="ECO:0007669"/>
    <property type="project" value="InterPro"/>
</dbReference>
<gene>
    <name evidence="15" type="ORF">EAH_00001290</name>
</gene>
<dbReference type="Pfam" id="PF04053">
    <property type="entry name" value="B-prop_COPA_B_2nd"/>
    <property type="match status" value="1"/>
</dbReference>
<dbReference type="GO" id="GO:0006890">
    <property type="term" value="P:retrograde vesicle-mediated transport, Golgi to endoplasmic reticulum"/>
    <property type="evidence" value="ECO:0007669"/>
    <property type="project" value="TreeGrafter"/>
</dbReference>
<evidence type="ECO:0000259" key="14">
    <source>
        <dbReference type="Pfam" id="PF23953"/>
    </source>
</evidence>
<evidence type="ECO:0000313" key="16">
    <source>
        <dbReference type="Proteomes" id="UP000018050"/>
    </source>
</evidence>
<keyword evidence="8" id="KW-0653">Protein transport</keyword>
<evidence type="ECO:0000256" key="4">
    <source>
        <dbReference type="ARBA" id="ARBA00022490"/>
    </source>
</evidence>
<feature type="repeat" description="WD" evidence="11">
    <location>
        <begin position="50"/>
        <end position="91"/>
    </location>
</feature>
<reference evidence="15" key="2">
    <citation type="submission" date="2013-10" db="EMBL/GenBank/DDBJ databases">
        <authorList>
            <person name="Aslett M."/>
        </authorList>
    </citation>
    <scope>NUCLEOTIDE SEQUENCE</scope>
    <source>
        <strain evidence="15">Houghton</strain>
    </source>
</reference>
<feature type="repeat" description="WD" evidence="11">
    <location>
        <begin position="134"/>
        <end position="166"/>
    </location>
</feature>
<dbReference type="PROSITE" id="PS50294">
    <property type="entry name" value="WD_REPEATS_REGION"/>
    <property type="match status" value="5"/>
</dbReference>
<evidence type="ECO:0000259" key="13">
    <source>
        <dbReference type="Pfam" id="PF06957"/>
    </source>
</evidence>
<dbReference type="GO" id="GO:0000139">
    <property type="term" value="C:Golgi membrane"/>
    <property type="evidence" value="ECO:0007669"/>
    <property type="project" value="UniProtKB-SubCell"/>
</dbReference>
<name>U6GGQ0_EIMAC</name>
<dbReference type="OrthoDB" id="10261470at2759"/>
<reference evidence="15" key="1">
    <citation type="submission" date="2013-10" db="EMBL/GenBank/DDBJ databases">
        <title>Genomic analysis of the causative agents of coccidiosis in chickens.</title>
        <authorList>
            <person name="Reid A.J."/>
            <person name="Blake D."/>
            <person name="Billington K."/>
            <person name="Browne H."/>
            <person name="Dunn M."/>
            <person name="Hung S."/>
            <person name="Kawahara F."/>
            <person name="Miranda-Saavedra D."/>
            <person name="Mourier T."/>
            <person name="Nagra H."/>
            <person name="Otto T.D."/>
            <person name="Rawlings N."/>
            <person name="Sanchez A."/>
            <person name="Sanders M."/>
            <person name="Subramaniam C."/>
            <person name="Tay Y."/>
            <person name="Dear P."/>
            <person name="Doerig C."/>
            <person name="Gruber A."/>
            <person name="Parkinson J."/>
            <person name="Shirley M."/>
            <person name="Wan K.L."/>
            <person name="Berriman M."/>
            <person name="Tomley F."/>
            <person name="Pain A."/>
        </authorList>
    </citation>
    <scope>NUCLEOTIDE SEQUENCE</scope>
    <source>
        <strain evidence="15">Houghton</strain>
    </source>
</reference>
<keyword evidence="4" id="KW-0963">Cytoplasm</keyword>
<dbReference type="InterPro" id="IPR056176">
    <property type="entry name" value="TPR_COPA_B"/>
</dbReference>
<dbReference type="EMBL" id="HG670908">
    <property type="protein sequence ID" value="CDI78727.1"/>
    <property type="molecule type" value="Genomic_DNA"/>
</dbReference>
<feature type="domain" description="Coatomer alpha subunit C-terminal" evidence="13">
    <location>
        <begin position="923"/>
        <end position="1301"/>
    </location>
</feature>
<feature type="repeat" description="WD" evidence="11">
    <location>
        <begin position="206"/>
        <end position="241"/>
    </location>
</feature>
<dbReference type="InterPro" id="IPR050844">
    <property type="entry name" value="Coatomer_complex_subunit"/>
</dbReference>
<feature type="domain" description="COPA/B second beta-propeller" evidence="12">
    <location>
        <begin position="414"/>
        <end position="643"/>
    </location>
</feature>
<dbReference type="VEuPathDB" id="ToxoDB:EAH_00001290"/>
<dbReference type="GO" id="GO:0006886">
    <property type="term" value="P:intracellular protein transport"/>
    <property type="evidence" value="ECO:0007669"/>
    <property type="project" value="InterPro"/>
</dbReference>
<dbReference type="CDD" id="cd22948">
    <property type="entry name" value="Coatomer_WDAD_alpha"/>
    <property type="match status" value="1"/>
</dbReference>
<dbReference type="InterPro" id="IPR001680">
    <property type="entry name" value="WD40_rpt"/>
</dbReference>
<evidence type="ECO:0000256" key="9">
    <source>
        <dbReference type="ARBA" id="ARBA00023034"/>
    </source>
</evidence>
<sequence>MACMLMKCETKSSRVKGVAFHPTLQWCLTALHNGAIQLWDYRVGSLVDRFEEHEGPVRGVDFHSSQPLFVSGGDDYQIKLWNLVQRKCIYTFTGHLDYIRTTFFHDVYPWILSASDDQTVRIWNWQSRVCLAVLTGHTHYVMCARFHPTEDLVVSASLDQTLRLWDTSGLRERSGGVAGAVGRSGSRSSAHGDIFAATDAICKLVLEGHERGANWATFHPSMPLIASAADDKLIKLWRYNSVKAWEVDTLRGHSNNVSCLVFHPHRDLLISDSEDRTIRVWDVSRRTCLHTFRRDMDRFWVLAAHPTSGAIAAGHDGGMVVFKLTTERPPSCMWTGHELLYVAERRLCWIDTAALLHQPQQQQQLEVMLTEVRRPPNALANGPKQLLVNPLNTGEVNAVVVYTEGDSLSYDFLCGPRTDVRGPPAAGCLSQVAQGTGLSFAFIARNKLAILESAPNGSCLRVLTAPSASSHAAHATADAGRIEPLPITTDRIFFAGPNRLILLGEDKMYLYDIPARRLSPPLALNIGGPVRTVTWAPDMQHLALTSKHSVVLLRANFAALSALPIGATEKGVEAPEPAFKILASLHENIRVKGGVWDPEFGGFIYSTLSHVKFCMTNGDRGIVYSLSESIYIVSVVQQQLLYLDRRAQLHCRALACNDYLFRVALSRRDYMRVALLVRYGNLCGNALIGYLKEKGYSEIALEFLSDCKSKFLMSLEVGRMDEAFEAAKALNDKAGWRLLADAAMQEGHFGLAEICLQKLKAFEKLSFLYLLLGDRAKLKKMLHVSKLLREPLLRQHQALLLGDAEERVDVFMEAQHPGLAYLCAKVHGLQELAEQLRGSVDEKDVEEFLPKTPVALFPPLPLMRFGPGEAATWKPAVSGELSPFAAALRAVDEMDPETAQLMLHKGMDRNETDMIPAGRAAGTAGDWGEAAGVGSDELEDFASVGAAAEGEWKDAIDIGVDDEPAVSGAGGAGNFHGILNGKAGELHADTPGTDPTAAWRQKAIPSDLVVAGDFTGAIQMLRRRLGLLRVAPFEAVFQKIYEASWIQLKGHSFAPPLHLPFTRGQPFKTAAPPRLINSAYMLSQVREAHKLVTGGKFAEALAAFRKALITLALAVAENQEEEQQLLEMVDICRTYITGMKLETERLALAESDAQRSMPTFCISCTNISDADVDFCIESCSKSTCADRCMDVRASPALFARRLLSGTYSDLKGAPEELAKAKKVLLLCEQKGTDAININYEPGEAENMLLCTSTLTRLNPGTPVVRCGFCGAVAQQRLQGGLCRVCEVSELGARVVGIQFLPIV</sequence>
<feature type="repeat" description="WD" evidence="11">
    <location>
        <begin position="250"/>
        <end position="291"/>
    </location>
</feature>
<dbReference type="PANTHER" id="PTHR19876:SF1">
    <property type="entry name" value="COATOMER SUBUNIT ALPHA"/>
    <property type="match status" value="1"/>
</dbReference>
<evidence type="ECO:0000313" key="15">
    <source>
        <dbReference type="EMBL" id="CDI78727.1"/>
    </source>
</evidence>
<organism evidence="15 16">
    <name type="scientific">Eimeria acervulina</name>
    <name type="common">Coccidian parasite</name>
    <dbReference type="NCBI Taxonomy" id="5801"/>
    <lineage>
        <taxon>Eukaryota</taxon>
        <taxon>Sar</taxon>
        <taxon>Alveolata</taxon>
        <taxon>Apicomplexa</taxon>
        <taxon>Conoidasida</taxon>
        <taxon>Coccidia</taxon>
        <taxon>Eucoccidiorida</taxon>
        <taxon>Eimeriorina</taxon>
        <taxon>Eimeriidae</taxon>
        <taxon>Eimeria</taxon>
    </lineage>
</organism>
<keyword evidence="9" id="KW-0333">Golgi apparatus</keyword>
<dbReference type="SMART" id="SM00320">
    <property type="entry name" value="WD40"/>
    <property type="match status" value="7"/>
</dbReference>
<dbReference type="InterPro" id="IPR020472">
    <property type="entry name" value="WD40_PAC1"/>
</dbReference>
<evidence type="ECO:0000256" key="8">
    <source>
        <dbReference type="ARBA" id="ARBA00022927"/>
    </source>
</evidence>
<evidence type="ECO:0000256" key="3">
    <source>
        <dbReference type="ARBA" id="ARBA00022448"/>
    </source>
</evidence>
<evidence type="ECO:0000256" key="1">
    <source>
        <dbReference type="ARBA" id="ARBA00004255"/>
    </source>
</evidence>
<dbReference type="FunFam" id="2.130.10.10:FF:000010">
    <property type="entry name" value="Coatomer subunit alpha"/>
    <property type="match status" value="1"/>
</dbReference>
<protein>
    <submittedName>
        <fullName evidence="15">Coatomer alpha subunit, putative</fullName>
    </submittedName>
</protein>
<dbReference type="InterPro" id="IPR015943">
    <property type="entry name" value="WD40/YVTN_repeat-like_dom_sf"/>
</dbReference>
<keyword evidence="3" id="KW-0813">Transport</keyword>
<evidence type="ECO:0000259" key="12">
    <source>
        <dbReference type="Pfam" id="PF04053"/>
    </source>
</evidence>
<feature type="repeat" description="WD" evidence="11">
    <location>
        <begin position="92"/>
        <end position="133"/>
    </location>
</feature>
<evidence type="ECO:0000256" key="2">
    <source>
        <dbReference type="ARBA" id="ARBA00004496"/>
    </source>
</evidence>
<dbReference type="CDD" id="cd00200">
    <property type="entry name" value="WD40"/>
    <property type="match status" value="1"/>
</dbReference>
<dbReference type="PROSITE" id="PS50082">
    <property type="entry name" value="WD_REPEATS_2"/>
    <property type="match status" value="5"/>
</dbReference>
<comment type="subcellular location">
    <subcellularLocation>
        <location evidence="2">Cytoplasm</location>
    </subcellularLocation>
    <subcellularLocation>
        <location evidence="1">Golgi apparatus membrane</location>
        <topology evidence="1">Peripheral membrane protein</topology>
        <orientation evidence="1">Cytoplasmic side</orientation>
    </subcellularLocation>
</comment>
<dbReference type="Pfam" id="PF23953">
    <property type="entry name" value="TPR_COPA_B"/>
    <property type="match status" value="1"/>
</dbReference>